<feature type="domain" description="G" evidence="1">
    <location>
        <begin position="11"/>
        <end position="152"/>
    </location>
</feature>
<sequence length="497" mass="53189">MTTLPIRLQLCLVSHTNAGKTTLARTLLLRDVGEVRDAAHVTETADAHTLLTSPEGDELTLWDTPGFGDSVRLAKRLSQAGNPVGWFLSEVWDRMRDRPFYLSQRALLAARDHADVVLYLVNASEDPQDAGYVVPEMQLLQWLGKPVVVLLNQMGPPAPANAEQADIRKWSQALRSSTVVRAVLPMDAFARCWVHEGVLFESLVDLAPADKREGAQRLVATWEARNTDRFEASMHALADLLAAAARDTQAVASDASTLKKALHAITPGKRVADPAQDSAMRALVERVAGVESQTTLKLLALHGLDGKVAARVNERLSEHMNIRTPVGVKQAGLVGAILSGAATGASADVLSGGLTLGGGMVVGAVVGAATFAGAAWGVNKASGADRATVRLSHAYLQALAEAGLLRYLAITHFGRGRGNFVEGEAPAFWRDDVARVITERADPLQEAWTAARNAPGDNAPVATLARLLADAMAHLLEQLYPEAEKLKLRHIEDESNG</sequence>
<dbReference type="AlphaFoldDB" id="A0A7Y9ISZ1"/>
<dbReference type="InterPro" id="IPR006073">
    <property type="entry name" value="GTP-bd"/>
</dbReference>
<gene>
    <name evidence="2" type="ORF">FHW18_001791</name>
</gene>
<organism evidence="2 3">
    <name type="scientific">Pigmentiphaga litoralis</name>
    <dbReference type="NCBI Taxonomy" id="516702"/>
    <lineage>
        <taxon>Bacteria</taxon>
        <taxon>Pseudomonadati</taxon>
        <taxon>Pseudomonadota</taxon>
        <taxon>Betaproteobacteria</taxon>
        <taxon>Burkholderiales</taxon>
        <taxon>Alcaligenaceae</taxon>
        <taxon>Pigmentiphaga</taxon>
    </lineage>
</organism>
<evidence type="ECO:0000259" key="1">
    <source>
        <dbReference type="Pfam" id="PF01926"/>
    </source>
</evidence>
<dbReference type="CDD" id="cd00882">
    <property type="entry name" value="Ras_like_GTPase"/>
    <property type="match status" value="1"/>
</dbReference>
<evidence type="ECO:0000313" key="3">
    <source>
        <dbReference type="Proteomes" id="UP000542125"/>
    </source>
</evidence>
<dbReference type="InterPro" id="IPR021871">
    <property type="entry name" value="DUF3482"/>
</dbReference>
<comment type="caution">
    <text evidence="2">The sequence shown here is derived from an EMBL/GenBank/DDBJ whole genome shotgun (WGS) entry which is preliminary data.</text>
</comment>
<proteinExistence type="predicted"/>
<dbReference type="InterPro" id="IPR027417">
    <property type="entry name" value="P-loop_NTPase"/>
</dbReference>
<dbReference type="Pfam" id="PF01926">
    <property type="entry name" value="MMR_HSR1"/>
    <property type="match status" value="1"/>
</dbReference>
<dbReference type="GO" id="GO:0005525">
    <property type="term" value="F:GTP binding"/>
    <property type="evidence" value="ECO:0007669"/>
    <property type="project" value="InterPro"/>
</dbReference>
<dbReference type="Gene3D" id="3.40.50.300">
    <property type="entry name" value="P-loop containing nucleotide triphosphate hydrolases"/>
    <property type="match status" value="1"/>
</dbReference>
<accession>A0A7Y9ISZ1</accession>
<dbReference type="RefSeq" id="WP_179585482.1">
    <property type="nucleotide sequence ID" value="NZ_JACBYR010000001.1"/>
</dbReference>
<dbReference type="Proteomes" id="UP000542125">
    <property type="component" value="Unassembled WGS sequence"/>
</dbReference>
<protein>
    <recommendedName>
        <fullName evidence="1">G domain-containing protein</fullName>
    </recommendedName>
</protein>
<name>A0A7Y9ISZ1_9BURK</name>
<dbReference type="SUPFAM" id="SSF52540">
    <property type="entry name" value="P-loop containing nucleoside triphosphate hydrolases"/>
    <property type="match status" value="1"/>
</dbReference>
<keyword evidence="3" id="KW-1185">Reference proteome</keyword>
<dbReference type="Pfam" id="PF11981">
    <property type="entry name" value="DUF3482"/>
    <property type="match status" value="1"/>
</dbReference>
<reference evidence="2 3" key="1">
    <citation type="submission" date="2020-07" db="EMBL/GenBank/DDBJ databases">
        <title>Genomic Encyclopedia of Type Strains, Phase IV (KMG-V): Genome sequencing to study the core and pangenomes of soil and plant-associated prokaryotes.</title>
        <authorList>
            <person name="Whitman W."/>
        </authorList>
    </citation>
    <scope>NUCLEOTIDE SEQUENCE [LARGE SCALE GENOMIC DNA]</scope>
    <source>
        <strain evidence="2 3">SAS40</strain>
    </source>
</reference>
<evidence type="ECO:0000313" key="2">
    <source>
        <dbReference type="EMBL" id="NYE82520.1"/>
    </source>
</evidence>
<dbReference type="EMBL" id="JACBYR010000001">
    <property type="protein sequence ID" value="NYE82520.1"/>
    <property type="molecule type" value="Genomic_DNA"/>
</dbReference>